<sequence length="364" mass="40445">MQPNASHGAGVWSQVLRAAFDGRRRISIRGPVPSFLWLGTGAEQGFPPPGMGGAAGCRDVGSAHPFLLPSLSSREPSSPPCWPPGTSPERKVLAGMWGGSWQVTTNTAASGTSPQEQRVPLRLSFAHEDQEGWLRSCCLSCAALSLSHSVSLPVPSLLLVFPEKKVQFQRSVNVLLTQVCRLHRSKEPWRNTFHASAGTVWSWDTLPTYIGVFWESSESTNTTIEDEDTKVRKQEIIKVTEQLIEAISNGDFESYTKMCDPGMTAFEPEALGNLVEGLDFHRFYFENLWSRNSKPVHTTILNPHIHLMGDESACIAYIRITQYVDSGGIPRTAQSEETRIWHRRDGKWQIVHFHRSGAPSVLPQ</sequence>
<keyword evidence="3" id="KW-1185">Reference proteome</keyword>
<proteinExistence type="predicted"/>
<organism evidence="2 3">
    <name type="scientific">Zonotrichia albicollis</name>
    <name type="common">White-throated sparrow</name>
    <name type="synonym">Fringilla albicollis</name>
    <dbReference type="NCBI Taxonomy" id="44394"/>
    <lineage>
        <taxon>Eukaryota</taxon>
        <taxon>Metazoa</taxon>
        <taxon>Chordata</taxon>
        <taxon>Craniata</taxon>
        <taxon>Vertebrata</taxon>
        <taxon>Euteleostomi</taxon>
        <taxon>Archelosauria</taxon>
        <taxon>Archosauria</taxon>
        <taxon>Dinosauria</taxon>
        <taxon>Saurischia</taxon>
        <taxon>Theropoda</taxon>
        <taxon>Coelurosauria</taxon>
        <taxon>Aves</taxon>
        <taxon>Neognathae</taxon>
        <taxon>Neoaves</taxon>
        <taxon>Telluraves</taxon>
        <taxon>Australaves</taxon>
        <taxon>Passeriformes</taxon>
        <taxon>Passerellidae</taxon>
        <taxon>Zonotrichia</taxon>
    </lineage>
</organism>
<evidence type="ECO:0000313" key="3">
    <source>
        <dbReference type="Proteomes" id="UP000694413"/>
    </source>
</evidence>
<dbReference type="Gene3D" id="3.10.450.50">
    <property type="match status" value="1"/>
</dbReference>
<dbReference type="AlphaFoldDB" id="A0A8D2MQQ8"/>
<name>A0A8D2MQQ8_ZONAL</name>
<protein>
    <recommendedName>
        <fullName evidence="1">Calcium/calmodulin-dependent protein kinase II association-domain domain-containing protein</fullName>
    </recommendedName>
</protein>
<dbReference type="Pfam" id="PF08332">
    <property type="entry name" value="CaMKII_AD"/>
    <property type="match status" value="1"/>
</dbReference>
<accession>A0A8D2MQQ8</accession>
<dbReference type="Ensembl" id="ENSZALT00000016924.1">
    <property type="protein sequence ID" value="ENSZALP00000012305.1"/>
    <property type="gene ID" value="ENSZALG00000010347.1"/>
</dbReference>
<evidence type="ECO:0000259" key="1">
    <source>
        <dbReference type="Pfam" id="PF08332"/>
    </source>
</evidence>
<reference evidence="2" key="1">
    <citation type="submission" date="2025-08" db="UniProtKB">
        <authorList>
            <consortium name="Ensembl"/>
        </authorList>
    </citation>
    <scope>IDENTIFICATION</scope>
</reference>
<reference evidence="2" key="2">
    <citation type="submission" date="2025-09" db="UniProtKB">
        <authorList>
            <consortium name="Ensembl"/>
        </authorList>
    </citation>
    <scope>IDENTIFICATION</scope>
</reference>
<dbReference type="InterPro" id="IPR013543">
    <property type="entry name" value="Ca/CaM-dep_prot_kinase-assoc"/>
</dbReference>
<dbReference type="FunFam" id="3.10.450.50:FF:000001">
    <property type="entry name" value="calcium/calmodulin-dependent protein kinase type II subunit gamma isoform X1"/>
    <property type="match status" value="1"/>
</dbReference>
<dbReference type="GO" id="GO:0005516">
    <property type="term" value="F:calmodulin binding"/>
    <property type="evidence" value="ECO:0007669"/>
    <property type="project" value="InterPro"/>
</dbReference>
<dbReference type="Proteomes" id="UP000694413">
    <property type="component" value="Unassembled WGS sequence"/>
</dbReference>
<evidence type="ECO:0000313" key="2">
    <source>
        <dbReference type="Ensembl" id="ENSZALP00000012305.1"/>
    </source>
</evidence>
<dbReference type="InterPro" id="IPR032710">
    <property type="entry name" value="NTF2-like_dom_sf"/>
</dbReference>
<dbReference type="GO" id="GO:0004683">
    <property type="term" value="F:calcium/calmodulin-dependent protein kinase activity"/>
    <property type="evidence" value="ECO:0007669"/>
    <property type="project" value="InterPro"/>
</dbReference>
<feature type="domain" description="Calcium/calmodulin-dependent protein kinase II association-domain" evidence="1">
    <location>
        <begin position="232"/>
        <end position="359"/>
    </location>
</feature>
<dbReference type="SUPFAM" id="SSF54427">
    <property type="entry name" value="NTF2-like"/>
    <property type="match status" value="1"/>
</dbReference>